<keyword evidence="1" id="KW-0456">Lyase</keyword>
<dbReference type="Pfam" id="PF00701">
    <property type="entry name" value="DHDPS"/>
    <property type="match status" value="1"/>
</dbReference>
<accession>A0A2V5LCD0</accession>
<evidence type="ECO:0000313" key="4">
    <source>
        <dbReference type="Proteomes" id="UP000247832"/>
    </source>
</evidence>
<comment type="caution">
    <text evidence="3">The sequence shown here is derived from an EMBL/GenBank/DDBJ whole genome shotgun (WGS) entry which is preliminary data.</text>
</comment>
<evidence type="ECO:0000313" key="3">
    <source>
        <dbReference type="EMBL" id="PYI67453.1"/>
    </source>
</evidence>
<name>A0A2V5LCD0_9MICC</name>
<feature type="region of interest" description="Disordered" evidence="2">
    <location>
        <begin position="1"/>
        <end position="31"/>
    </location>
</feature>
<dbReference type="InterPro" id="IPR013785">
    <property type="entry name" value="Aldolase_TIM"/>
</dbReference>
<dbReference type="Proteomes" id="UP000247832">
    <property type="component" value="Unassembled WGS sequence"/>
</dbReference>
<organism evidence="3 4">
    <name type="scientific">Arthrobacter livingstonensis</name>
    <dbReference type="NCBI Taxonomy" id="670078"/>
    <lineage>
        <taxon>Bacteria</taxon>
        <taxon>Bacillati</taxon>
        <taxon>Actinomycetota</taxon>
        <taxon>Actinomycetes</taxon>
        <taxon>Micrococcales</taxon>
        <taxon>Micrococcaceae</taxon>
        <taxon>Arthrobacter</taxon>
    </lineage>
</organism>
<evidence type="ECO:0008006" key="5">
    <source>
        <dbReference type="Google" id="ProtNLM"/>
    </source>
</evidence>
<proteinExistence type="predicted"/>
<evidence type="ECO:0000256" key="1">
    <source>
        <dbReference type="ARBA" id="ARBA00023239"/>
    </source>
</evidence>
<evidence type="ECO:0000256" key="2">
    <source>
        <dbReference type="SAM" id="MobiDB-lite"/>
    </source>
</evidence>
<keyword evidence="4" id="KW-1185">Reference proteome</keyword>
<dbReference type="Gene3D" id="3.20.20.70">
    <property type="entry name" value="Aldolase class I"/>
    <property type="match status" value="1"/>
</dbReference>
<dbReference type="SUPFAM" id="SSF51569">
    <property type="entry name" value="Aldolase"/>
    <property type="match status" value="1"/>
</dbReference>
<dbReference type="EMBL" id="QJVD01000009">
    <property type="protein sequence ID" value="PYI67453.1"/>
    <property type="molecule type" value="Genomic_DNA"/>
</dbReference>
<dbReference type="InterPro" id="IPR002220">
    <property type="entry name" value="DapA-like"/>
</dbReference>
<reference evidence="3 4" key="1">
    <citation type="submission" date="2018-05" db="EMBL/GenBank/DDBJ databases">
        <title>Genetic diversity of glacier-inhabiting Cryobacterium bacteria in China and description of Cryobacterium mengkeensis sp. nov. and Arthrobacter glacialis sp. nov.</title>
        <authorList>
            <person name="Liu Q."/>
            <person name="Xin Y.-H."/>
        </authorList>
    </citation>
    <scope>NUCLEOTIDE SEQUENCE [LARGE SCALE GENOMIC DNA]</scope>
    <source>
        <strain evidence="3 4">LI2</strain>
    </source>
</reference>
<dbReference type="OrthoDB" id="9778880at2"/>
<gene>
    <name evidence="3" type="ORF">CVV68_10150</name>
</gene>
<protein>
    <recommendedName>
        <fullName evidence="5">Dihydrodipicolinate synthase family protein</fullName>
    </recommendedName>
</protein>
<dbReference type="GO" id="GO:0016829">
    <property type="term" value="F:lyase activity"/>
    <property type="evidence" value="ECO:0007669"/>
    <property type="project" value="UniProtKB-KW"/>
</dbReference>
<dbReference type="AlphaFoldDB" id="A0A2V5LCD0"/>
<feature type="compositionally biased region" description="Basic and acidic residues" evidence="2">
    <location>
        <begin position="1"/>
        <end position="11"/>
    </location>
</feature>
<sequence>MHSGARGREPPLHSGSTAPRLGCRTGGSRRPSTGPVLVLSLSDAEVRALFTEVADATALPICLYNKPLQTQYDVAPNTLAHLAGTSNVVVVKETMRREDIECRIRQLRDAVGEEFSIGLSSDVHLLAELPRVDVCHTGLAALLPEE</sequence>